<dbReference type="InterPro" id="IPR006944">
    <property type="entry name" value="Phage/GTA_portal"/>
</dbReference>
<dbReference type="Pfam" id="PF04860">
    <property type="entry name" value="Phage_portal"/>
    <property type="match status" value="1"/>
</dbReference>
<protein>
    <submittedName>
        <fullName evidence="2">Phage portal protein</fullName>
    </submittedName>
</protein>
<evidence type="ECO:0000313" key="2">
    <source>
        <dbReference type="EMBL" id="PAD98116.1"/>
    </source>
</evidence>
<accession>A0ABX4GTC1</accession>
<comment type="caution">
    <text evidence="2">The sequence shown here is derived from an EMBL/GenBank/DDBJ whole genome shotgun (WGS) entry which is preliminary data.</text>
</comment>
<dbReference type="NCBIfam" id="TIGR01537">
    <property type="entry name" value="portal_HK97"/>
    <property type="match status" value="1"/>
</dbReference>
<gene>
    <name evidence="2" type="ORF">CHH48_18905</name>
</gene>
<organism evidence="2 3">
    <name type="scientific">Terribacillus saccharophilus</name>
    <dbReference type="NCBI Taxonomy" id="361277"/>
    <lineage>
        <taxon>Bacteria</taxon>
        <taxon>Bacillati</taxon>
        <taxon>Bacillota</taxon>
        <taxon>Bacilli</taxon>
        <taxon>Bacillales</taxon>
        <taxon>Bacillaceae</taxon>
        <taxon>Terribacillus</taxon>
    </lineage>
</organism>
<reference evidence="2 3" key="1">
    <citation type="submission" date="2017-07" db="EMBL/GenBank/DDBJ databases">
        <title>Isolation and whole genome analysis of endospore-forming bacteria from heroin.</title>
        <authorList>
            <person name="Kalinowski J."/>
            <person name="Ahrens B."/>
            <person name="Al-Dilaimi A."/>
            <person name="Winkler A."/>
            <person name="Wibberg D."/>
            <person name="Schleenbecker U."/>
            <person name="Ruckert C."/>
            <person name="Wolfel R."/>
            <person name="Grass G."/>
        </authorList>
    </citation>
    <scope>NUCLEOTIDE SEQUENCE [LARGE SCALE GENOMIC DNA]</scope>
    <source>
        <strain evidence="2 3">7517-1</strain>
    </source>
</reference>
<evidence type="ECO:0000256" key="1">
    <source>
        <dbReference type="SAM" id="MobiDB-lite"/>
    </source>
</evidence>
<feature type="region of interest" description="Disordered" evidence="1">
    <location>
        <begin position="394"/>
        <end position="420"/>
    </location>
</feature>
<evidence type="ECO:0000313" key="3">
    <source>
        <dbReference type="Proteomes" id="UP000216852"/>
    </source>
</evidence>
<sequence>MGFFKSRSETRSQLQNYDMPVIELPDQVKGLNGRVYAGVGAIKNSDIFTAVHTLASDVAGSPISVMKSNIKDDDTHLFHLLNNKPNPHYSGYFLKYLFMVTALLNGESFVHILRDAAGDPSDLYHRPISDVVTKEDKKGIYYELRLGNKTQRVEASDMLHFRFFTLDGITGISPITSLSYELKTQEASKRLLFDFFKKGTTASGTLTMKGKAQLSREAKDNIREKFEKQFSGASNNQRIIVLNDGEVFEQIQVDTEILKLVNGYTHGTLQIAKAFGLPPHKLGIEQPNTSLEQSNLDYLTNTLSRYFNASIAEMKFKLLPDPLHYLYDLEYDISKFKMTDSKTKRENVTALMQASIYSINDARKEYGKPPIENGDKHLVSLNYTTLDQLEEYQMAKSKNNPVPSAAEENPDLKGGGESGE</sequence>
<proteinExistence type="predicted"/>
<dbReference type="EMBL" id="NPBJ01000044">
    <property type="protein sequence ID" value="PAD98116.1"/>
    <property type="molecule type" value="Genomic_DNA"/>
</dbReference>
<keyword evidence="3" id="KW-1185">Reference proteome</keyword>
<dbReference type="Proteomes" id="UP000216852">
    <property type="component" value="Unassembled WGS sequence"/>
</dbReference>
<dbReference type="InterPro" id="IPR006427">
    <property type="entry name" value="Portal_HK97"/>
</dbReference>
<name>A0ABX4GTC1_9BACI</name>
<dbReference type="RefSeq" id="WP_095220832.1">
    <property type="nucleotide sequence ID" value="NZ_NPBJ01000044.1"/>
</dbReference>